<accession>A0AA41T1D4</accession>
<name>A0AA41T1D4_SCICA</name>
<feature type="compositionally biased region" description="Basic and acidic residues" evidence="2">
    <location>
        <begin position="196"/>
        <end position="208"/>
    </location>
</feature>
<evidence type="ECO:0000259" key="3">
    <source>
        <dbReference type="Pfam" id="PF12881"/>
    </source>
</evidence>
<feature type="compositionally biased region" description="Polar residues" evidence="2">
    <location>
        <begin position="212"/>
        <end position="226"/>
    </location>
</feature>
<reference evidence="4" key="1">
    <citation type="submission" date="2020-03" db="EMBL/GenBank/DDBJ databases">
        <title>Studies in the Genomics of Life Span.</title>
        <authorList>
            <person name="Glass D."/>
        </authorList>
    </citation>
    <scope>NUCLEOTIDE SEQUENCE</scope>
    <source>
        <strain evidence="4">SUZIE</strain>
        <tissue evidence="4">Muscle</tissue>
    </source>
</reference>
<dbReference type="AlphaFoldDB" id="A0AA41T1D4"/>
<feature type="region of interest" description="Disordered" evidence="2">
    <location>
        <begin position="176"/>
        <end position="226"/>
    </location>
</feature>
<dbReference type="PANTHER" id="PTHR22879:SF14">
    <property type="entry name" value="NUT FAMILY MEMBER 2A-RELATED"/>
    <property type="match status" value="1"/>
</dbReference>
<feature type="compositionally biased region" description="Polar residues" evidence="2">
    <location>
        <begin position="19"/>
        <end position="33"/>
    </location>
</feature>
<dbReference type="Pfam" id="PF12881">
    <property type="entry name" value="NUT"/>
    <property type="match status" value="1"/>
</dbReference>
<organism evidence="4 5">
    <name type="scientific">Sciurus carolinensis</name>
    <name type="common">Eastern gray squirrel</name>
    <dbReference type="NCBI Taxonomy" id="30640"/>
    <lineage>
        <taxon>Eukaryota</taxon>
        <taxon>Metazoa</taxon>
        <taxon>Chordata</taxon>
        <taxon>Craniata</taxon>
        <taxon>Vertebrata</taxon>
        <taxon>Euteleostomi</taxon>
        <taxon>Mammalia</taxon>
        <taxon>Eutheria</taxon>
        <taxon>Euarchontoglires</taxon>
        <taxon>Glires</taxon>
        <taxon>Rodentia</taxon>
        <taxon>Sciuromorpha</taxon>
        <taxon>Sciuridae</taxon>
        <taxon>Sciurinae</taxon>
        <taxon>Sciurini</taxon>
        <taxon>Sciurus</taxon>
    </lineage>
</organism>
<gene>
    <name evidence="4" type="ORF">SUZIE_155785</name>
</gene>
<evidence type="ECO:0000256" key="1">
    <source>
        <dbReference type="ARBA" id="ARBA00010586"/>
    </source>
</evidence>
<dbReference type="InterPro" id="IPR024309">
    <property type="entry name" value="NUT_N"/>
</dbReference>
<feature type="domain" description="Nuclear Testis protein N-terminal" evidence="3">
    <location>
        <begin position="30"/>
        <end position="155"/>
    </location>
</feature>
<keyword evidence="5" id="KW-1185">Reference proteome</keyword>
<proteinExistence type="inferred from homology"/>
<evidence type="ECO:0000256" key="2">
    <source>
        <dbReference type="SAM" id="MobiDB-lite"/>
    </source>
</evidence>
<comment type="similarity">
    <text evidence="1">Belongs to the NUT family.</text>
</comment>
<comment type="caution">
    <text evidence="4">The sequence shown here is derived from an EMBL/GenBank/DDBJ whole genome shotgun (WGS) entry which is preliminary data.</text>
</comment>
<dbReference type="InterPro" id="IPR024310">
    <property type="entry name" value="NUT"/>
</dbReference>
<feature type="region of interest" description="Disordered" evidence="2">
    <location>
        <begin position="19"/>
        <end position="43"/>
    </location>
</feature>
<dbReference type="PANTHER" id="PTHR22879">
    <property type="entry name" value="NUT FAMILY MEMBER 1"/>
    <property type="match status" value="1"/>
</dbReference>
<evidence type="ECO:0000313" key="4">
    <source>
        <dbReference type="EMBL" id="MBZ3880007.1"/>
    </source>
</evidence>
<sequence length="226" mass="25538">MYLPGPPCPNVRLQNDQAYGTSCPPISSQTQVPGTKAHETKAPKEIPPEAIQEYMDIMDELFGPINFVMWESSCLSTGEPAANLGEEGLHQNPLEDDLYPDASVLSYTDEGFVDKVETMIDPHFLEELLPSEPHINFMDITKEPEQQEEVTPDQVKRGWTVSQQTRGWRYTGCAREAGTPEKQVQGHWGPQRLLRNKREPRTKEDQVELGRTSHQVTGPWGQTPNR</sequence>
<protein>
    <submittedName>
        <fullName evidence="4">NUT family member 2A</fullName>
    </submittedName>
</protein>
<dbReference type="EMBL" id="JAATJV010370679">
    <property type="protein sequence ID" value="MBZ3880007.1"/>
    <property type="molecule type" value="Genomic_DNA"/>
</dbReference>
<evidence type="ECO:0000313" key="5">
    <source>
        <dbReference type="Proteomes" id="UP001166674"/>
    </source>
</evidence>
<dbReference type="Proteomes" id="UP001166674">
    <property type="component" value="Unassembled WGS sequence"/>
</dbReference>